<feature type="compositionally biased region" description="Low complexity" evidence="1">
    <location>
        <begin position="67"/>
        <end position="85"/>
    </location>
</feature>
<dbReference type="RefSeq" id="XP_014173980.1">
    <property type="nucleotide sequence ID" value="XM_014318505.1"/>
</dbReference>
<dbReference type="EMBL" id="GL629765">
    <property type="protein sequence ID" value="EFX04498.1"/>
    <property type="molecule type" value="Genomic_DNA"/>
</dbReference>
<gene>
    <name evidence="2" type="ORF">CMQ_1426</name>
</gene>
<feature type="region of interest" description="Disordered" evidence="1">
    <location>
        <begin position="62"/>
        <end position="86"/>
    </location>
</feature>
<dbReference type="GeneID" id="25974303"/>
<dbReference type="InParanoid" id="F0XCF0"/>
<evidence type="ECO:0000256" key="1">
    <source>
        <dbReference type="SAM" id="MobiDB-lite"/>
    </source>
</evidence>
<evidence type="ECO:0000313" key="3">
    <source>
        <dbReference type="Proteomes" id="UP000007796"/>
    </source>
</evidence>
<dbReference type="eggNOG" id="ENOG502RKYI">
    <property type="taxonomic scope" value="Eukaryota"/>
</dbReference>
<organism evidence="3">
    <name type="scientific">Grosmannia clavigera (strain kw1407 / UAMH 11150)</name>
    <name type="common">Blue stain fungus</name>
    <name type="synonym">Graphiocladiella clavigera</name>
    <dbReference type="NCBI Taxonomy" id="655863"/>
    <lineage>
        <taxon>Eukaryota</taxon>
        <taxon>Fungi</taxon>
        <taxon>Dikarya</taxon>
        <taxon>Ascomycota</taxon>
        <taxon>Pezizomycotina</taxon>
        <taxon>Sordariomycetes</taxon>
        <taxon>Sordariomycetidae</taxon>
        <taxon>Ophiostomatales</taxon>
        <taxon>Ophiostomataceae</taxon>
        <taxon>Leptographium</taxon>
    </lineage>
</organism>
<dbReference type="Proteomes" id="UP000007796">
    <property type="component" value="Unassembled WGS sequence"/>
</dbReference>
<dbReference type="HOGENOM" id="CLU_066705_0_0_1"/>
<reference evidence="2 3" key="1">
    <citation type="journal article" date="2011" name="Proc. Natl. Acad. Sci. U.S.A.">
        <title>Genome and transcriptome analyses of the mountain pine beetle-fungal symbiont Grosmannia clavigera, a lodgepole pine pathogen.</title>
        <authorList>
            <person name="DiGuistini S."/>
            <person name="Wang Y."/>
            <person name="Liao N.Y."/>
            <person name="Taylor G."/>
            <person name="Tanguay P."/>
            <person name="Feau N."/>
            <person name="Henrissat B."/>
            <person name="Chan S.K."/>
            <person name="Hesse-Orce U."/>
            <person name="Alamouti S.M."/>
            <person name="Tsui C.K.M."/>
            <person name="Docking R.T."/>
            <person name="Levasseur A."/>
            <person name="Haridas S."/>
            <person name="Robertson G."/>
            <person name="Birol I."/>
            <person name="Holt R.A."/>
            <person name="Marra M.A."/>
            <person name="Hamelin R.C."/>
            <person name="Hirst M."/>
            <person name="Jones S.J.M."/>
            <person name="Bohlmann J."/>
            <person name="Breuil C."/>
        </authorList>
    </citation>
    <scope>NUCLEOTIDE SEQUENCE [LARGE SCALE GENOMIC DNA]</scope>
    <source>
        <strain evidence="3">kw1407 / UAMH 11150</strain>
    </source>
</reference>
<dbReference type="AlphaFoldDB" id="F0XCF0"/>
<name>F0XCF0_GROCL</name>
<sequence length="256" mass="28281">MCIVQVYTRWLCGCPVAEADKRMMKVCVKRVTMLAKSLAGAESSNGESTSSMGYCGGLAKERRAGNDDNGSSSNESDSSDSGSESFCNNDANETAIQASERLYHDTAPRLCALHETKFELGAHSFWVSELQWLRPRLGRRGTPAALGTQTTREAIVHAQLCADRMWKLYQLWKLLNGGSSESEDESDKGYERRDKALAVECAAILTDDLKTQTTDCCSTIQSIQHTGELNYGMLRWGLEDLLEPLRASLHPRDMVA</sequence>
<accession>F0XCF0</accession>
<proteinExistence type="predicted"/>
<evidence type="ECO:0000313" key="2">
    <source>
        <dbReference type="EMBL" id="EFX04498.1"/>
    </source>
</evidence>
<keyword evidence="3" id="KW-1185">Reference proteome</keyword>
<protein>
    <submittedName>
        <fullName evidence="2">Uncharacterized protein</fullName>
    </submittedName>
</protein>